<dbReference type="RefSeq" id="WP_023578836.1">
    <property type="nucleotide sequence ID" value="NZ_AVGG01000003.1"/>
</dbReference>
<dbReference type="eggNOG" id="COG3015">
    <property type="taxonomic scope" value="Bacteria"/>
</dbReference>
<keyword evidence="1" id="KW-0449">Lipoprotein</keyword>
<gene>
    <name evidence="1" type="ORF">FLJC2902T_11900</name>
</gene>
<dbReference type="Proteomes" id="UP000018004">
    <property type="component" value="Unassembled WGS sequence"/>
</dbReference>
<protein>
    <submittedName>
        <fullName evidence="1">Copper resistance lipoprotein NlpE</fullName>
    </submittedName>
</protein>
<comment type="caution">
    <text evidence="1">The sequence shown here is derived from an EMBL/GenBank/DDBJ whole genome shotgun (WGS) entry which is preliminary data.</text>
</comment>
<proteinExistence type="predicted"/>
<organism evidence="1 2">
    <name type="scientific">Flavobacterium limnosediminis JC2902</name>
    <dbReference type="NCBI Taxonomy" id="1341181"/>
    <lineage>
        <taxon>Bacteria</taxon>
        <taxon>Pseudomonadati</taxon>
        <taxon>Bacteroidota</taxon>
        <taxon>Flavobacteriia</taxon>
        <taxon>Flavobacteriales</taxon>
        <taxon>Flavobacteriaceae</taxon>
        <taxon>Flavobacterium</taxon>
    </lineage>
</organism>
<dbReference type="InterPro" id="IPR007298">
    <property type="entry name" value="Cu-R_lipoprotein_NlpE"/>
</dbReference>
<dbReference type="AlphaFoldDB" id="V6SRU1"/>
<dbReference type="EMBL" id="AVGG01000003">
    <property type="protein sequence ID" value="ESU29149.1"/>
    <property type="molecule type" value="Genomic_DNA"/>
</dbReference>
<evidence type="ECO:0000313" key="1">
    <source>
        <dbReference type="EMBL" id="ESU29149.1"/>
    </source>
</evidence>
<sequence length="151" mass="16638">MKHLVLALTALNLTVFGCETGIKTKSKELKNDADTTLVVSDGHTSEISLDWDGTYKGIIPCADCPGIETNLTLNKDKTYSLSVLYQDRDKKPTITKGSFTWDSTGSNIKLDKAGAETQYKVKEGSLVMLDREGKEIESALKSHYVLHKVVK</sequence>
<name>V6SRU1_9FLAO</name>
<accession>V6SRU1</accession>
<dbReference type="Pfam" id="PF04170">
    <property type="entry name" value="NlpE"/>
    <property type="match status" value="1"/>
</dbReference>
<evidence type="ECO:0000313" key="2">
    <source>
        <dbReference type="Proteomes" id="UP000018004"/>
    </source>
</evidence>
<dbReference type="STRING" id="1341181.FLJC2902T_11900"/>
<dbReference type="Gene3D" id="2.40.128.640">
    <property type="match status" value="1"/>
</dbReference>
<dbReference type="OrthoDB" id="5348860at2"/>
<dbReference type="PROSITE" id="PS51257">
    <property type="entry name" value="PROKAR_LIPOPROTEIN"/>
    <property type="match status" value="1"/>
</dbReference>
<keyword evidence="2" id="KW-1185">Reference proteome</keyword>
<reference evidence="1 2" key="1">
    <citation type="submission" date="2013-08" db="EMBL/GenBank/DDBJ databases">
        <title>Flavobacterium limnosediminis JC2902 genome sequencing.</title>
        <authorList>
            <person name="Lee K."/>
            <person name="Yi H."/>
            <person name="Park S."/>
            <person name="Chun J."/>
        </authorList>
    </citation>
    <scope>NUCLEOTIDE SEQUENCE [LARGE SCALE GENOMIC DNA]</scope>
    <source>
        <strain evidence="1 2">JC2902</strain>
    </source>
</reference>
<dbReference type="PATRIC" id="fig|1341181.4.peg.1176"/>